<dbReference type="PANTHER" id="PTHR11552:SF147">
    <property type="entry name" value="CHOLINE DEHYDROGENASE, MITOCHONDRIAL"/>
    <property type="match status" value="1"/>
</dbReference>
<dbReference type="PROSITE" id="PS00623">
    <property type="entry name" value="GMC_OXRED_1"/>
    <property type="match status" value="1"/>
</dbReference>
<dbReference type="InterPro" id="IPR000172">
    <property type="entry name" value="GMC_OxRdtase_N"/>
</dbReference>
<dbReference type="PANTHER" id="PTHR11552">
    <property type="entry name" value="GLUCOSE-METHANOL-CHOLINE GMC OXIDOREDUCTASE"/>
    <property type="match status" value="1"/>
</dbReference>
<evidence type="ECO:0000313" key="7">
    <source>
        <dbReference type="EMBL" id="KAJ8319911.1"/>
    </source>
</evidence>
<keyword evidence="3 5" id="KW-0285">Flavoprotein</keyword>
<dbReference type="EMBL" id="JARBDR010000141">
    <property type="protein sequence ID" value="KAJ8319911.1"/>
    <property type="molecule type" value="Genomic_DNA"/>
</dbReference>
<evidence type="ECO:0000256" key="2">
    <source>
        <dbReference type="ARBA" id="ARBA00010790"/>
    </source>
</evidence>
<organism evidence="7 8">
    <name type="scientific">Tegillarca granosa</name>
    <name type="common">Malaysian cockle</name>
    <name type="synonym">Anadara granosa</name>
    <dbReference type="NCBI Taxonomy" id="220873"/>
    <lineage>
        <taxon>Eukaryota</taxon>
        <taxon>Metazoa</taxon>
        <taxon>Spiralia</taxon>
        <taxon>Lophotrochozoa</taxon>
        <taxon>Mollusca</taxon>
        <taxon>Bivalvia</taxon>
        <taxon>Autobranchia</taxon>
        <taxon>Pteriomorphia</taxon>
        <taxon>Arcoida</taxon>
        <taxon>Arcoidea</taxon>
        <taxon>Arcidae</taxon>
        <taxon>Tegillarca</taxon>
    </lineage>
</organism>
<evidence type="ECO:0000259" key="6">
    <source>
        <dbReference type="PROSITE" id="PS00623"/>
    </source>
</evidence>
<evidence type="ECO:0000256" key="4">
    <source>
        <dbReference type="ARBA" id="ARBA00022827"/>
    </source>
</evidence>
<comment type="similarity">
    <text evidence="2 5">Belongs to the GMC oxidoreductase family.</text>
</comment>
<dbReference type="SUPFAM" id="SSF51905">
    <property type="entry name" value="FAD/NAD(P)-binding domain"/>
    <property type="match status" value="1"/>
</dbReference>
<dbReference type="Pfam" id="PF00732">
    <property type="entry name" value="GMC_oxred_N"/>
    <property type="match status" value="1"/>
</dbReference>
<reference evidence="7 8" key="1">
    <citation type="submission" date="2022-12" db="EMBL/GenBank/DDBJ databases">
        <title>Chromosome-level genome of Tegillarca granosa.</title>
        <authorList>
            <person name="Kim J."/>
        </authorList>
    </citation>
    <scope>NUCLEOTIDE SEQUENCE [LARGE SCALE GENOMIC DNA]</scope>
    <source>
        <strain evidence="7">Teg-2019</strain>
        <tissue evidence="7">Adductor muscle</tissue>
    </source>
</reference>
<accession>A0ABQ9FRM0</accession>
<protein>
    <recommendedName>
        <fullName evidence="6">Glucose-methanol-choline oxidoreductase N-terminal domain-containing protein</fullName>
    </recommendedName>
</protein>
<evidence type="ECO:0000256" key="1">
    <source>
        <dbReference type="ARBA" id="ARBA00001974"/>
    </source>
</evidence>
<dbReference type="Proteomes" id="UP001217089">
    <property type="component" value="Unassembled WGS sequence"/>
</dbReference>
<evidence type="ECO:0000256" key="3">
    <source>
        <dbReference type="ARBA" id="ARBA00022630"/>
    </source>
</evidence>
<gene>
    <name evidence="7" type="ORF">KUTeg_001498</name>
</gene>
<dbReference type="InterPro" id="IPR012132">
    <property type="entry name" value="GMC_OxRdtase"/>
</dbReference>
<keyword evidence="8" id="KW-1185">Reference proteome</keyword>
<feature type="domain" description="Glucose-methanol-choline oxidoreductase N-terminal" evidence="6">
    <location>
        <begin position="56"/>
        <end position="79"/>
    </location>
</feature>
<evidence type="ECO:0000256" key="5">
    <source>
        <dbReference type="RuleBase" id="RU003968"/>
    </source>
</evidence>
<comment type="cofactor">
    <cofactor evidence="1">
        <name>FAD</name>
        <dbReference type="ChEBI" id="CHEBI:57692"/>
    </cofactor>
</comment>
<comment type="caution">
    <text evidence="7">The sequence shown here is derived from an EMBL/GenBank/DDBJ whole genome shotgun (WGS) entry which is preliminary data.</text>
</comment>
<dbReference type="InterPro" id="IPR036188">
    <property type="entry name" value="FAD/NAD-bd_sf"/>
</dbReference>
<name>A0ABQ9FRM0_TEGGR</name>
<dbReference type="Gene3D" id="3.50.50.60">
    <property type="entry name" value="FAD/NAD(P)-binding domain"/>
    <property type="match status" value="1"/>
</dbReference>
<sequence>MEAGGSHLDRPESALIDTPSQALQLWYSNVSWPYFTVPQKNAFFGLNYNSGFTTRGKVLGGSSSINYMIYSRGKKTDYDKWAADGATGWDYDSIFPYFLKSEDIRIPELMNSSYHSTCGPLVVSGLEDSPLTDLYIRAANDIGIPTVDCSAPLSIGI</sequence>
<evidence type="ECO:0000313" key="8">
    <source>
        <dbReference type="Proteomes" id="UP001217089"/>
    </source>
</evidence>
<keyword evidence="4 5" id="KW-0274">FAD</keyword>
<proteinExistence type="inferred from homology"/>